<feature type="domain" description="Leucine-rich repeat-containing N-terminal plant-type" evidence="14">
    <location>
        <begin position="42"/>
        <end position="88"/>
    </location>
</feature>
<evidence type="ECO:0000256" key="11">
    <source>
        <dbReference type="ARBA" id="ARBA00023180"/>
    </source>
</evidence>
<dbReference type="InterPro" id="IPR032675">
    <property type="entry name" value="LRR_dom_sf"/>
</dbReference>
<feature type="signal peptide" evidence="13">
    <location>
        <begin position="1"/>
        <end position="28"/>
    </location>
</feature>
<feature type="domain" description="Leucine-rich repeat-containing N-terminal plant-type" evidence="14">
    <location>
        <begin position="324"/>
        <end position="370"/>
    </location>
</feature>
<keyword evidence="11" id="KW-0325">Glycoprotein</keyword>
<dbReference type="Pfam" id="PF13855">
    <property type="entry name" value="LRR_8"/>
    <property type="match status" value="2"/>
</dbReference>
<dbReference type="PROSITE" id="PS51450">
    <property type="entry name" value="LRR"/>
    <property type="match status" value="3"/>
</dbReference>
<dbReference type="SMART" id="SM00369">
    <property type="entry name" value="LRR_TYP"/>
    <property type="match status" value="12"/>
</dbReference>
<feature type="chain" id="PRO_5047118550" evidence="13">
    <location>
        <begin position="29"/>
        <end position="1392"/>
    </location>
</feature>
<dbReference type="InterPro" id="IPR013210">
    <property type="entry name" value="LRR_N_plant-typ"/>
</dbReference>
<evidence type="ECO:0000256" key="7">
    <source>
        <dbReference type="ARBA" id="ARBA00022737"/>
    </source>
</evidence>
<keyword evidence="10" id="KW-0675">Receptor</keyword>
<dbReference type="Gene3D" id="3.80.10.10">
    <property type="entry name" value="Ribonuclease Inhibitor"/>
    <property type="match status" value="7"/>
</dbReference>
<protein>
    <submittedName>
        <fullName evidence="16">Receptor-like protein Cf-9</fullName>
    </submittedName>
</protein>
<gene>
    <name evidence="16" type="primary">LOC107917200</name>
</gene>
<dbReference type="PANTHER" id="PTHR48061">
    <property type="entry name" value="LEUCINE-RICH REPEAT RECEPTOR PROTEIN KINASE EMS1-LIKE-RELATED"/>
    <property type="match status" value="1"/>
</dbReference>
<dbReference type="SUPFAM" id="SSF52058">
    <property type="entry name" value="L domain-like"/>
    <property type="match status" value="4"/>
</dbReference>
<name>A0ABM2ZHU6_GOSHI</name>
<evidence type="ECO:0000256" key="3">
    <source>
        <dbReference type="ARBA" id="ARBA00022475"/>
    </source>
</evidence>
<dbReference type="InterPro" id="IPR003591">
    <property type="entry name" value="Leu-rich_rpt_typical-subtyp"/>
</dbReference>
<feature type="transmembrane region" description="Helical" evidence="12">
    <location>
        <begin position="1336"/>
        <end position="1360"/>
    </location>
</feature>
<comment type="similarity">
    <text evidence="2">Belongs to the RLP family.</text>
</comment>
<evidence type="ECO:0000256" key="6">
    <source>
        <dbReference type="ARBA" id="ARBA00022729"/>
    </source>
</evidence>
<comment type="subcellular location">
    <subcellularLocation>
        <location evidence="1">Cell membrane</location>
        <topology evidence="1">Single-pass type I membrane protein</topology>
    </subcellularLocation>
</comment>
<evidence type="ECO:0000259" key="14">
    <source>
        <dbReference type="Pfam" id="PF08263"/>
    </source>
</evidence>
<dbReference type="GeneID" id="107917200"/>
<evidence type="ECO:0000256" key="5">
    <source>
        <dbReference type="ARBA" id="ARBA00022692"/>
    </source>
</evidence>
<evidence type="ECO:0000256" key="12">
    <source>
        <dbReference type="SAM" id="Phobius"/>
    </source>
</evidence>
<dbReference type="InterPro" id="IPR001611">
    <property type="entry name" value="Leu-rich_rpt"/>
</dbReference>
<dbReference type="Pfam" id="PF08263">
    <property type="entry name" value="LRRNT_2"/>
    <property type="match status" value="2"/>
</dbReference>
<evidence type="ECO:0000256" key="1">
    <source>
        <dbReference type="ARBA" id="ARBA00004251"/>
    </source>
</evidence>
<reference evidence="15" key="1">
    <citation type="journal article" date="2020" name="Nat. Genet.">
        <title>Genomic diversifications of five Gossypium allopolyploid species and their impact on cotton improvement.</title>
        <authorList>
            <person name="Chen Z.J."/>
            <person name="Sreedasyam A."/>
            <person name="Ando A."/>
            <person name="Song Q."/>
            <person name="De Santiago L.M."/>
            <person name="Hulse-Kemp A.M."/>
            <person name="Ding M."/>
            <person name="Ye W."/>
            <person name="Kirkbride R.C."/>
            <person name="Jenkins J."/>
            <person name="Plott C."/>
            <person name="Lovell J."/>
            <person name="Lin Y.M."/>
            <person name="Vaughn R."/>
            <person name="Liu B."/>
            <person name="Simpson S."/>
            <person name="Scheffler B.E."/>
            <person name="Wen L."/>
            <person name="Saski C.A."/>
            <person name="Grover C.E."/>
            <person name="Hu G."/>
            <person name="Conover J.L."/>
            <person name="Carlson J.W."/>
            <person name="Shu S."/>
            <person name="Boston L.B."/>
            <person name="Williams M."/>
            <person name="Peterson D.G."/>
            <person name="McGee K."/>
            <person name="Jones D.C."/>
            <person name="Wendel J.F."/>
            <person name="Stelly D.M."/>
            <person name="Grimwood J."/>
            <person name="Schmutz J."/>
        </authorList>
    </citation>
    <scope>NUCLEOTIDE SEQUENCE [LARGE SCALE GENOMIC DNA]</scope>
    <source>
        <strain evidence="15">cv. TM-1</strain>
    </source>
</reference>
<keyword evidence="6 13" id="KW-0732">Signal</keyword>
<dbReference type="Pfam" id="PF00560">
    <property type="entry name" value="LRR_1"/>
    <property type="match status" value="10"/>
</dbReference>
<keyword evidence="7" id="KW-0677">Repeat</keyword>
<dbReference type="RefSeq" id="XP_040942249.1">
    <property type="nucleotide sequence ID" value="XM_041086315.1"/>
</dbReference>
<evidence type="ECO:0000256" key="8">
    <source>
        <dbReference type="ARBA" id="ARBA00022989"/>
    </source>
</evidence>
<organism evidence="15 16">
    <name type="scientific">Gossypium hirsutum</name>
    <name type="common">Upland cotton</name>
    <name type="synonym">Gossypium mexicanum</name>
    <dbReference type="NCBI Taxonomy" id="3635"/>
    <lineage>
        <taxon>Eukaryota</taxon>
        <taxon>Viridiplantae</taxon>
        <taxon>Streptophyta</taxon>
        <taxon>Embryophyta</taxon>
        <taxon>Tracheophyta</taxon>
        <taxon>Spermatophyta</taxon>
        <taxon>Magnoliopsida</taxon>
        <taxon>eudicotyledons</taxon>
        <taxon>Gunneridae</taxon>
        <taxon>Pentapetalae</taxon>
        <taxon>rosids</taxon>
        <taxon>malvids</taxon>
        <taxon>Malvales</taxon>
        <taxon>Malvaceae</taxon>
        <taxon>Malvoideae</taxon>
        <taxon>Gossypium</taxon>
    </lineage>
</organism>
<proteinExistence type="inferred from homology"/>
<dbReference type="Proteomes" id="UP000818029">
    <property type="component" value="Chromosome D01"/>
</dbReference>
<reference evidence="16" key="2">
    <citation type="submission" date="2025-08" db="UniProtKB">
        <authorList>
            <consortium name="RefSeq"/>
        </authorList>
    </citation>
    <scope>IDENTIFICATION</scope>
</reference>
<dbReference type="Pfam" id="PF13516">
    <property type="entry name" value="LRR_6"/>
    <property type="match status" value="1"/>
</dbReference>
<dbReference type="SMART" id="SM00365">
    <property type="entry name" value="LRR_SD22"/>
    <property type="match status" value="5"/>
</dbReference>
<dbReference type="PANTHER" id="PTHR48061:SF46">
    <property type="entry name" value="LEUCINE-RICH REPEAT-CONTAINING N-TERMINAL PLANT-TYPE DOMAIN-CONTAINING PROTEIN"/>
    <property type="match status" value="1"/>
</dbReference>
<keyword evidence="8 12" id="KW-1133">Transmembrane helix</keyword>
<keyword evidence="9 12" id="KW-0472">Membrane</keyword>
<keyword evidence="4" id="KW-0433">Leucine-rich repeat</keyword>
<accession>A0ABM2ZHU6</accession>
<evidence type="ECO:0000313" key="15">
    <source>
        <dbReference type="Proteomes" id="UP000818029"/>
    </source>
</evidence>
<sequence length="1392" mass="154186">MGKFIWLCQIRSLLLVLFFLSVVGCCLGLSISSLKPTPLCLPEDASALLQFKNTMSIDYSSDDSSCYPKTSYWNESTNCCSWKGVSCDKATGQVIGLDLSCSLLVGSLSPNTSLFRLQGLKRFNLASNDFNGSSIPSGFSQLVSLIHLDLSDSSFSGSVPSDISLPAKLISLDLSQNNHLKFDSHSLAMLTRNLSKLQNLFLNSVNMFDVVPTSFNNLPSSLKRLRLEFCDLKGEFPSEIFQLTYLEHVDLSWNSLSGYLPKSNWSSTLKYFKLYNNHFGGSIPASIGNLTKITFLDLSLNEFEVDCCLSLSSSSLNPTPPCLPEDTSALLQFKNTMSIDDSAFYSYCYPKTNSWNESTNCCSWEGVTCDKATGQVISLDLSCSKLVGFLSPNTTLFRLRGLKQLDLSSNNFSASSIPSGFNQLVSLTHLDLSDSLLSGSVPSDISLPSKLISLDLSGNDHLKLDSQGFDMLTRNLSKLENLSLNLLNMSDVVPTAFTNLPSSLKRLSLEICDLQGDIPSEIFLLGYLEYVDLRGNSLTGYLPKSNWSSPLKFLDLSRNYFRVSIPSSLGNLTKITYLGFSYNKLEGKIPDVFGNLNKLTTLDFFDCYFSGQLPPSMFNLTQLTYLDLSANRLEGPLPTHVTGFQNLKDFSLIDNLLTGGVPSWLFTLPSLEYLGLSNNSLTGPINQIQKPNSIQWVDLADNDIHGEIPSSFFGLSKLTHLDLSSNNLSGVIRSDMLSKLESLETLDLSTNNFSGVINLDVPSKLKNLTEVNLSNNKLRQFPSFLRSAKSLRSLDLSKNNIQGSIFNWESEGWEQLIDLNLYNNSLTSLEQLPGKNILTLDLRSNQLQGPLPAPPPSLQKFLISDNKLTGEIPPSICNLTSLDILDLSKNYFGGIIPSCLGNFSRGISIINLQKNNLSGKIPDFCVELSSLTTLALNDNILEGLLLVQQQNQTDSATNGLVPLTGSSSISISGTFWSGSAWSAASSSETSSGSCLFQFQHDLSSNTTSLLTDTLLLDEQNRNSSARSSSSCTTWSSWPACCRVCCMLNQLHQLLPRSFVNCTVLRFLNLANNTLYDLFPRWLSVLPVLQVLILRSNRFYGRLDHPMATSSFISLQILDLSKNEFTGPFPKIFFQSFRRSKLVAASQLQPQQVSNCGRDAGNVSCLRSPRGPENYKNYVKLTMKRLELELDLDKSLTNFTLIDFSNNRFNGRIPEALGELHALLVLNLSHNRLNDTLPPSLANMAALESLDLSSNKLGGRIPSELTKLTFLEVLNLSQNNFFGTIPVGHQFNTFDIDSYAGNLGLYGFPLSKKCGSEEERKPPTPKLVEDEDSAIPFIWELVMMGYGCGVVLGLSTGYIVFTTGRPWWLVRMVERDWQRNFTRWARRIGRKRN</sequence>
<keyword evidence="3" id="KW-1003">Cell membrane</keyword>
<keyword evidence="5 12" id="KW-0812">Transmembrane</keyword>
<evidence type="ECO:0000313" key="16">
    <source>
        <dbReference type="RefSeq" id="XP_040942249.1"/>
    </source>
</evidence>
<dbReference type="InterPro" id="IPR046956">
    <property type="entry name" value="RLP23-like"/>
</dbReference>
<evidence type="ECO:0000256" key="4">
    <source>
        <dbReference type="ARBA" id="ARBA00022614"/>
    </source>
</evidence>
<keyword evidence="15" id="KW-1185">Reference proteome</keyword>
<evidence type="ECO:0000256" key="10">
    <source>
        <dbReference type="ARBA" id="ARBA00023170"/>
    </source>
</evidence>
<evidence type="ECO:0000256" key="9">
    <source>
        <dbReference type="ARBA" id="ARBA00023136"/>
    </source>
</evidence>
<dbReference type="PRINTS" id="PR00019">
    <property type="entry name" value="LEURICHRPT"/>
</dbReference>
<evidence type="ECO:0000256" key="13">
    <source>
        <dbReference type="SAM" id="SignalP"/>
    </source>
</evidence>
<evidence type="ECO:0000256" key="2">
    <source>
        <dbReference type="ARBA" id="ARBA00009592"/>
    </source>
</evidence>
<dbReference type="PROSITE" id="PS51257">
    <property type="entry name" value="PROKAR_LIPOPROTEIN"/>
    <property type="match status" value="1"/>
</dbReference>